<protein>
    <recommendedName>
        <fullName evidence="1">6-phosphogluconate dehydrogenase NADP-binding domain-containing protein</fullName>
    </recommendedName>
</protein>
<proteinExistence type="predicted"/>
<feature type="domain" description="6-phosphogluconate dehydrogenase NADP-binding" evidence="1">
    <location>
        <begin position="1"/>
        <end position="33"/>
    </location>
</feature>
<reference evidence="2 3" key="1">
    <citation type="submission" date="2020-08" db="EMBL/GenBank/DDBJ databases">
        <title>Plant Genome Project.</title>
        <authorList>
            <person name="Zhang R.-G."/>
        </authorList>
    </citation>
    <scope>NUCLEOTIDE SEQUENCE [LARGE SCALE GENOMIC DNA]</scope>
    <source>
        <strain evidence="2">WSP0</strain>
        <tissue evidence="2">Leaf</tissue>
    </source>
</reference>
<dbReference type="Proteomes" id="UP000823749">
    <property type="component" value="Chromosome 6"/>
</dbReference>
<evidence type="ECO:0000259" key="1">
    <source>
        <dbReference type="Pfam" id="PF03446"/>
    </source>
</evidence>
<organism evidence="2 3">
    <name type="scientific">Rhododendron griersonianum</name>
    <dbReference type="NCBI Taxonomy" id="479676"/>
    <lineage>
        <taxon>Eukaryota</taxon>
        <taxon>Viridiplantae</taxon>
        <taxon>Streptophyta</taxon>
        <taxon>Embryophyta</taxon>
        <taxon>Tracheophyta</taxon>
        <taxon>Spermatophyta</taxon>
        <taxon>Magnoliopsida</taxon>
        <taxon>eudicotyledons</taxon>
        <taxon>Gunneridae</taxon>
        <taxon>Pentapetalae</taxon>
        <taxon>asterids</taxon>
        <taxon>Ericales</taxon>
        <taxon>Ericaceae</taxon>
        <taxon>Ericoideae</taxon>
        <taxon>Rhodoreae</taxon>
        <taxon>Rhododendron</taxon>
    </lineage>
</organism>
<comment type="caution">
    <text evidence="2">The sequence shown here is derived from an EMBL/GenBank/DDBJ whole genome shotgun (WGS) entry which is preliminary data.</text>
</comment>
<dbReference type="GO" id="GO:0050661">
    <property type="term" value="F:NADP binding"/>
    <property type="evidence" value="ECO:0007669"/>
    <property type="project" value="InterPro"/>
</dbReference>
<keyword evidence="3" id="KW-1185">Reference proteome</keyword>
<sequence>MGSPMAQNLINAGCDVTVWNRTESKRNPPYVIGCKATKVLANLDTGLTGCDDNDESDMKTKEAKLGRVGSDGFMAELESRCLMCMNICSGEDRQISFSL</sequence>
<dbReference type="GO" id="GO:0016616">
    <property type="term" value="F:oxidoreductase activity, acting on the CH-OH group of donors, NAD or NADP as acceptor"/>
    <property type="evidence" value="ECO:0007669"/>
    <property type="project" value="UniProtKB-ARBA"/>
</dbReference>
<dbReference type="Pfam" id="PF03446">
    <property type="entry name" value="NAD_binding_2"/>
    <property type="match status" value="1"/>
</dbReference>
<dbReference type="SUPFAM" id="SSF51735">
    <property type="entry name" value="NAD(P)-binding Rossmann-fold domains"/>
    <property type="match status" value="1"/>
</dbReference>
<accession>A0AAV6K2K5</accession>
<dbReference type="InterPro" id="IPR006115">
    <property type="entry name" value="6PGDH_NADP-bd"/>
</dbReference>
<evidence type="ECO:0000313" key="2">
    <source>
        <dbReference type="EMBL" id="KAG5546604.1"/>
    </source>
</evidence>
<dbReference type="AlphaFoldDB" id="A0AAV6K2K5"/>
<dbReference type="Gene3D" id="3.40.50.720">
    <property type="entry name" value="NAD(P)-binding Rossmann-like Domain"/>
    <property type="match status" value="1"/>
</dbReference>
<gene>
    <name evidence="2" type="ORF">RHGRI_018699</name>
</gene>
<evidence type="ECO:0000313" key="3">
    <source>
        <dbReference type="Proteomes" id="UP000823749"/>
    </source>
</evidence>
<dbReference type="EMBL" id="JACTNZ010000006">
    <property type="protein sequence ID" value="KAG5546604.1"/>
    <property type="molecule type" value="Genomic_DNA"/>
</dbReference>
<dbReference type="InterPro" id="IPR036291">
    <property type="entry name" value="NAD(P)-bd_dom_sf"/>
</dbReference>
<name>A0AAV6K2K5_9ERIC</name>